<protein>
    <submittedName>
        <fullName evidence="1">M48 family metallopeptidase</fullName>
    </submittedName>
</protein>
<proteinExistence type="predicted"/>
<keyword evidence="2" id="KW-1185">Reference proteome</keyword>
<evidence type="ECO:0000313" key="2">
    <source>
        <dbReference type="Proteomes" id="UP000476055"/>
    </source>
</evidence>
<name>A0A6L5YF55_9FIRM</name>
<sequence length="261" mass="30845">MYREEYIHCRQNQAFEQYRGGILLQKEIEKTYEEIDYKIRRPDLLGKTVQVTAHQFPTVNKLVKSICEYEQMECPPVYVYEDYYYGAESYGIRKPWIELSAKTIQDFSEEELGFVLGREIYKIADGVTGQKTMMEERFRMIRQMAPNQLEQASRISFYHWYRITNYSADNYGYLQCGNIHTAVNAILKMVLNSIGLADQVDIREFIGQASEINRLDDDVFNYTKADEPVPYAPHRIQNLMAYAISERGLRARETMERWKRV</sequence>
<dbReference type="RefSeq" id="WP_154494923.1">
    <property type="nucleotide sequence ID" value="NZ_VUMU01000001.1"/>
</dbReference>
<dbReference type="Proteomes" id="UP000476055">
    <property type="component" value="Unassembled WGS sequence"/>
</dbReference>
<reference evidence="1 2" key="1">
    <citation type="submission" date="2019-08" db="EMBL/GenBank/DDBJ databases">
        <title>In-depth cultivation of the pig gut microbiome towards novel bacterial diversity and tailored functional studies.</title>
        <authorList>
            <person name="Wylensek D."/>
            <person name="Hitch T.C.A."/>
            <person name="Clavel T."/>
        </authorList>
    </citation>
    <scope>NUCLEOTIDE SEQUENCE [LARGE SCALE GENOMIC DNA]</scope>
    <source>
        <strain evidence="1 2">WCA3-601-WT-6H</strain>
    </source>
</reference>
<dbReference type="Gene3D" id="3.30.2010.10">
    <property type="entry name" value="Metalloproteases ('zincins'), catalytic domain"/>
    <property type="match status" value="1"/>
</dbReference>
<dbReference type="AlphaFoldDB" id="A0A6L5YF55"/>
<dbReference type="EMBL" id="VUMU01000001">
    <property type="protein sequence ID" value="MST56869.1"/>
    <property type="molecule type" value="Genomic_DNA"/>
</dbReference>
<dbReference type="CDD" id="cd07325">
    <property type="entry name" value="M48_Ste24p_like"/>
    <property type="match status" value="1"/>
</dbReference>
<gene>
    <name evidence="1" type="ORF">FYJ59_01150</name>
</gene>
<organism evidence="1 2">
    <name type="scientific">Waltera intestinalis</name>
    <dbReference type="NCBI Taxonomy" id="2606635"/>
    <lineage>
        <taxon>Bacteria</taxon>
        <taxon>Bacillati</taxon>
        <taxon>Bacillota</taxon>
        <taxon>Clostridia</taxon>
        <taxon>Lachnospirales</taxon>
        <taxon>Lachnospiraceae</taxon>
        <taxon>Waltera</taxon>
    </lineage>
</organism>
<evidence type="ECO:0000313" key="1">
    <source>
        <dbReference type="EMBL" id="MST56869.1"/>
    </source>
</evidence>
<comment type="caution">
    <text evidence="1">The sequence shown here is derived from an EMBL/GenBank/DDBJ whole genome shotgun (WGS) entry which is preliminary data.</text>
</comment>
<accession>A0A6L5YF55</accession>